<evidence type="ECO:0000313" key="2">
    <source>
        <dbReference type="EMBL" id="GKV15772.1"/>
    </source>
</evidence>
<dbReference type="AlphaFoldDB" id="A0AAV5JWM3"/>
<protein>
    <recommendedName>
        <fullName evidence="4">BZIP domain-containing protein</fullName>
    </recommendedName>
</protein>
<name>A0AAV5JWM3_9ROSI</name>
<keyword evidence="1" id="KW-0175">Coiled coil</keyword>
<evidence type="ECO:0000256" key="1">
    <source>
        <dbReference type="SAM" id="Coils"/>
    </source>
</evidence>
<dbReference type="EMBL" id="BPVZ01000044">
    <property type="protein sequence ID" value="GKV15772.1"/>
    <property type="molecule type" value="Genomic_DNA"/>
</dbReference>
<evidence type="ECO:0000313" key="3">
    <source>
        <dbReference type="Proteomes" id="UP001054252"/>
    </source>
</evidence>
<accession>A0AAV5JWM3</accession>
<proteinExistence type="predicted"/>
<comment type="caution">
    <text evidence="2">The sequence shown here is derived from an EMBL/GenBank/DDBJ whole genome shotgun (WGS) entry which is preliminary data.</text>
</comment>
<gene>
    <name evidence="2" type="ORF">SLEP1_g26524</name>
</gene>
<sequence>MVQIYLNFGIRIGINQNNQAMAGTGRPDPLQGSSEILDNRVRSCLISNELFYHISKEYSFNEIPTDFFIGSSHLSVSKHSASLQKSRDQNRLARKREIDRAYRQRKKAKTQELEVENQQLKTFEAEVGRLNAEIQGNKLLMKSELMKLLDQNLSSEAKILQLQRHNCSVTNKLETQSEKLDQLQDNLGFMQQLTEKKILQCFRIHCIQRIPVPGTGRLH</sequence>
<evidence type="ECO:0008006" key="4">
    <source>
        <dbReference type="Google" id="ProtNLM"/>
    </source>
</evidence>
<reference evidence="2 3" key="1">
    <citation type="journal article" date="2021" name="Commun. Biol.">
        <title>The genome of Shorea leprosula (Dipterocarpaceae) highlights the ecological relevance of drought in aseasonal tropical rainforests.</title>
        <authorList>
            <person name="Ng K.K.S."/>
            <person name="Kobayashi M.J."/>
            <person name="Fawcett J.A."/>
            <person name="Hatakeyama M."/>
            <person name="Paape T."/>
            <person name="Ng C.H."/>
            <person name="Ang C.C."/>
            <person name="Tnah L.H."/>
            <person name="Lee C.T."/>
            <person name="Nishiyama T."/>
            <person name="Sese J."/>
            <person name="O'Brien M.J."/>
            <person name="Copetti D."/>
            <person name="Mohd Noor M.I."/>
            <person name="Ong R.C."/>
            <person name="Putra M."/>
            <person name="Sireger I.Z."/>
            <person name="Indrioko S."/>
            <person name="Kosugi Y."/>
            <person name="Izuno A."/>
            <person name="Isagi Y."/>
            <person name="Lee S.L."/>
            <person name="Shimizu K.K."/>
        </authorList>
    </citation>
    <scope>NUCLEOTIDE SEQUENCE [LARGE SCALE GENOMIC DNA]</scope>
    <source>
        <strain evidence="2">214</strain>
    </source>
</reference>
<keyword evidence="3" id="KW-1185">Reference proteome</keyword>
<organism evidence="2 3">
    <name type="scientific">Rubroshorea leprosula</name>
    <dbReference type="NCBI Taxonomy" id="152421"/>
    <lineage>
        <taxon>Eukaryota</taxon>
        <taxon>Viridiplantae</taxon>
        <taxon>Streptophyta</taxon>
        <taxon>Embryophyta</taxon>
        <taxon>Tracheophyta</taxon>
        <taxon>Spermatophyta</taxon>
        <taxon>Magnoliopsida</taxon>
        <taxon>eudicotyledons</taxon>
        <taxon>Gunneridae</taxon>
        <taxon>Pentapetalae</taxon>
        <taxon>rosids</taxon>
        <taxon>malvids</taxon>
        <taxon>Malvales</taxon>
        <taxon>Dipterocarpaceae</taxon>
        <taxon>Rubroshorea</taxon>
    </lineage>
</organism>
<dbReference type="Proteomes" id="UP001054252">
    <property type="component" value="Unassembled WGS sequence"/>
</dbReference>
<feature type="coiled-coil region" evidence="1">
    <location>
        <begin position="98"/>
        <end position="133"/>
    </location>
</feature>